<sequence length="291" mass="33021">MEDKERRLKALHYLAKKESDSCEIFQGNRKASSKLITLLSLSSLPLPPLPQQKNDDDRKLEELRNSVSPTTPLEYFSTPPSSSSSLEAVKDGSSSPIQLQRPKTLLVIKEGNKKLKPKTNRKGKEQVNYPPRDMPKYMFDLITGKDVQGKNIRWFTTKLIYISDILSSQNRLLLPNPNKLEEEVLTSNEIKHMASSKNHHIEVHVFDPKLVVRKLNMSYWPGQGKYVLITLWSELAAANGLVAKGHFVDVWTFRNQLEKLCFVVDFRKVDEEDDEDPAGICGATTSGHGVY</sequence>
<dbReference type="PANTHER" id="PTHR31541">
    <property type="entry name" value="B3 DOMAIN PLANT PROTEIN-RELATED"/>
    <property type="match status" value="1"/>
</dbReference>
<protein>
    <recommendedName>
        <fullName evidence="9">B3 domain-containing protein</fullName>
    </recommendedName>
</protein>
<keyword evidence="5" id="KW-0539">Nucleus</keyword>
<evidence type="ECO:0000256" key="2">
    <source>
        <dbReference type="ARBA" id="ARBA00023015"/>
    </source>
</evidence>
<dbReference type="Gene3D" id="2.40.330.10">
    <property type="entry name" value="DNA-binding pseudobarrel domain"/>
    <property type="match status" value="1"/>
</dbReference>
<evidence type="ECO:0000256" key="3">
    <source>
        <dbReference type="ARBA" id="ARBA00023125"/>
    </source>
</evidence>
<keyword evidence="3" id="KW-0238">DNA-binding</keyword>
<dbReference type="InterPro" id="IPR015300">
    <property type="entry name" value="DNA-bd_pseudobarrel_sf"/>
</dbReference>
<keyword evidence="8" id="KW-1185">Reference proteome</keyword>
<dbReference type="SUPFAM" id="SSF101936">
    <property type="entry name" value="DNA-binding pseudobarrel domain"/>
    <property type="match status" value="1"/>
</dbReference>
<organism evidence="7 8">
    <name type="scientific">Thalictrum thalictroides</name>
    <name type="common">Rue-anemone</name>
    <name type="synonym">Anemone thalictroides</name>
    <dbReference type="NCBI Taxonomy" id="46969"/>
    <lineage>
        <taxon>Eukaryota</taxon>
        <taxon>Viridiplantae</taxon>
        <taxon>Streptophyta</taxon>
        <taxon>Embryophyta</taxon>
        <taxon>Tracheophyta</taxon>
        <taxon>Spermatophyta</taxon>
        <taxon>Magnoliopsida</taxon>
        <taxon>Ranunculales</taxon>
        <taxon>Ranunculaceae</taxon>
        <taxon>Thalictroideae</taxon>
        <taxon>Thalictrum</taxon>
    </lineage>
</organism>
<evidence type="ECO:0000313" key="8">
    <source>
        <dbReference type="Proteomes" id="UP000554482"/>
    </source>
</evidence>
<evidence type="ECO:0000256" key="4">
    <source>
        <dbReference type="ARBA" id="ARBA00023163"/>
    </source>
</evidence>
<proteinExistence type="predicted"/>
<evidence type="ECO:0000256" key="1">
    <source>
        <dbReference type="ARBA" id="ARBA00004123"/>
    </source>
</evidence>
<dbReference type="EMBL" id="JABWDY010001189">
    <property type="protein sequence ID" value="KAF5207628.1"/>
    <property type="molecule type" value="Genomic_DNA"/>
</dbReference>
<gene>
    <name evidence="7" type="ORF">FRX31_002786</name>
</gene>
<name>A0A7J6XFB2_THATH</name>
<evidence type="ECO:0000256" key="6">
    <source>
        <dbReference type="SAM" id="MobiDB-lite"/>
    </source>
</evidence>
<evidence type="ECO:0000256" key="5">
    <source>
        <dbReference type="ARBA" id="ARBA00023242"/>
    </source>
</evidence>
<dbReference type="PANTHER" id="PTHR31541:SF60">
    <property type="entry name" value="TF-B3 DOMAIN-CONTAINING PROTEIN"/>
    <property type="match status" value="1"/>
</dbReference>
<dbReference type="OrthoDB" id="1090008at2759"/>
<keyword evidence="4" id="KW-0804">Transcription</keyword>
<keyword evidence="2" id="KW-0805">Transcription regulation</keyword>
<dbReference type="Pfam" id="PF03754">
    <property type="entry name" value="At2g31720-like"/>
    <property type="match status" value="1"/>
</dbReference>
<evidence type="ECO:0000313" key="7">
    <source>
        <dbReference type="EMBL" id="KAF5207628.1"/>
    </source>
</evidence>
<reference evidence="7 8" key="1">
    <citation type="submission" date="2020-06" db="EMBL/GenBank/DDBJ databases">
        <title>Transcriptomic and genomic resources for Thalictrum thalictroides and T. hernandezii: Facilitating candidate gene discovery in an emerging model plant lineage.</title>
        <authorList>
            <person name="Arias T."/>
            <person name="Riano-Pachon D.M."/>
            <person name="Di Stilio V.S."/>
        </authorList>
    </citation>
    <scope>NUCLEOTIDE SEQUENCE [LARGE SCALE GENOMIC DNA]</scope>
    <source>
        <strain evidence="8">cv. WT478/WT964</strain>
        <tissue evidence="7">Leaves</tissue>
    </source>
</reference>
<accession>A0A7J6XFB2</accession>
<dbReference type="GO" id="GO:0003677">
    <property type="term" value="F:DNA binding"/>
    <property type="evidence" value="ECO:0007669"/>
    <property type="project" value="UniProtKB-KW"/>
</dbReference>
<feature type="region of interest" description="Disordered" evidence="6">
    <location>
        <begin position="65"/>
        <end position="96"/>
    </location>
</feature>
<comment type="subcellular location">
    <subcellularLocation>
        <location evidence="1">Nucleus</location>
    </subcellularLocation>
</comment>
<dbReference type="AlphaFoldDB" id="A0A7J6XFB2"/>
<dbReference type="InterPro" id="IPR005508">
    <property type="entry name" value="At2g31720-like"/>
</dbReference>
<comment type="caution">
    <text evidence="7">The sequence shown here is derived from an EMBL/GenBank/DDBJ whole genome shotgun (WGS) entry which is preliminary data.</text>
</comment>
<dbReference type="Proteomes" id="UP000554482">
    <property type="component" value="Unassembled WGS sequence"/>
</dbReference>
<evidence type="ECO:0008006" key="9">
    <source>
        <dbReference type="Google" id="ProtNLM"/>
    </source>
</evidence>
<dbReference type="GO" id="GO:0005634">
    <property type="term" value="C:nucleus"/>
    <property type="evidence" value="ECO:0007669"/>
    <property type="project" value="UniProtKB-SubCell"/>
</dbReference>